<sequence length="99" mass="11166">MITEDKQAQQELVQLALNLGEFPDQVLVRLTDDEVKAKGIDPRVKAALQQPEAKRMLLRARLLEEGYKYWELAEQAGVEPVVVEDPGFHPDTGLVVVRD</sequence>
<dbReference type="SUPFAM" id="SSF160515">
    <property type="entry name" value="YueI-like"/>
    <property type="match status" value="1"/>
</dbReference>
<evidence type="ECO:0000313" key="1">
    <source>
        <dbReference type="EMBL" id="SKA14992.1"/>
    </source>
</evidence>
<name>A0A1T4RG68_9FIRM</name>
<dbReference type="Proteomes" id="UP000189933">
    <property type="component" value="Unassembled WGS sequence"/>
</dbReference>
<proteinExistence type="predicted"/>
<reference evidence="2" key="1">
    <citation type="submission" date="2017-02" db="EMBL/GenBank/DDBJ databases">
        <authorList>
            <person name="Varghese N."/>
            <person name="Submissions S."/>
        </authorList>
    </citation>
    <scope>NUCLEOTIDE SEQUENCE [LARGE SCALE GENOMIC DNA]</scope>
    <source>
        <strain evidence="2">DSM 16521</strain>
    </source>
</reference>
<dbReference type="Gene3D" id="3.30.1330.30">
    <property type="match status" value="1"/>
</dbReference>
<accession>A0A1T4RG68</accession>
<gene>
    <name evidence="1" type="ORF">SAMN02745885_02094</name>
</gene>
<dbReference type="InterPro" id="IPR029064">
    <property type="entry name" value="Ribosomal_eL30-like_sf"/>
</dbReference>
<organism evidence="1 2">
    <name type="scientific">Carboxydocella sporoproducens DSM 16521</name>
    <dbReference type="NCBI Taxonomy" id="1121270"/>
    <lineage>
        <taxon>Bacteria</taxon>
        <taxon>Bacillati</taxon>
        <taxon>Bacillota</taxon>
        <taxon>Clostridia</taxon>
        <taxon>Eubacteriales</taxon>
        <taxon>Clostridiales Family XVI. Incertae Sedis</taxon>
        <taxon>Carboxydocella</taxon>
    </lineage>
</organism>
<dbReference type="EMBL" id="FUXM01000030">
    <property type="protein sequence ID" value="SKA14992.1"/>
    <property type="molecule type" value="Genomic_DNA"/>
</dbReference>
<dbReference type="AlphaFoldDB" id="A0A1T4RG68"/>
<protein>
    <submittedName>
        <fullName evidence="1">Uncharacterized protein</fullName>
    </submittedName>
</protein>
<dbReference type="InterPro" id="IPR012543">
    <property type="entry name" value="DUF1694"/>
</dbReference>
<dbReference type="RefSeq" id="WP_078666115.1">
    <property type="nucleotide sequence ID" value="NZ_FUXM01000030.1"/>
</dbReference>
<keyword evidence="2" id="KW-1185">Reference proteome</keyword>
<evidence type="ECO:0000313" key="2">
    <source>
        <dbReference type="Proteomes" id="UP000189933"/>
    </source>
</evidence>
<dbReference type="Pfam" id="PF07997">
    <property type="entry name" value="DUF1694"/>
    <property type="match status" value="1"/>
</dbReference>